<feature type="domain" description="Phosphatidic acid phosphatase type 2/haloperoxidase" evidence="5">
    <location>
        <begin position="115"/>
        <end position="229"/>
    </location>
</feature>
<dbReference type="CDD" id="cd03392">
    <property type="entry name" value="PAP2_like_2"/>
    <property type="match status" value="1"/>
</dbReference>
<dbReference type="SMART" id="SM00014">
    <property type="entry name" value="acidPPc"/>
    <property type="match status" value="1"/>
</dbReference>
<dbReference type="InterPro" id="IPR036938">
    <property type="entry name" value="PAP2/HPO_sf"/>
</dbReference>
<accession>A0ABS8DMX0</accession>
<evidence type="ECO:0000256" key="2">
    <source>
        <dbReference type="ARBA" id="ARBA00032707"/>
    </source>
</evidence>
<feature type="transmembrane region" description="Helical" evidence="4">
    <location>
        <begin position="214"/>
        <end position="235"/>
    </location>
</feature>
<name>A0ABS8DMX0_9GAMM</name>
<evidence type="ECO:0000313" key="7">
    <source>
        <dbReference type="Proteomes" id="UP001319882"/>
    </source>
</evidence>
<keyword evidence="4" id="KW-0472">Membrane</keyword>
<organism evidence="6 7">
    <name type="scientific">Vreelandella malpeensis</name>
    <dbReference type="NCBI Taxonomy" id="1172368"/>
    <lineage>
        <taxon>Bacteria</taxon>
        <taxon>Pseudomonadati</taxon>
        <taxon>Pseudomonadota</taxon>
        <taxon>Gammaproteobacteria</taxon>
        <taxon>Oceanospirillales</taxon>
        <taxon>Halomonadaceae</taxon>
        <taxon>Vreelandella</taxon>
    </lineage>
</organism>
<evidence type="ECO:0000256" key="3">
    <source>
        <dbReference type="ARBA" id="ARBA00047594"/>
    </source>
</evidence>
<feature type="transmembrane region" description="Helical" evidence="4">
    <location>
        <begin position="157"/>
        <end position="176"/>
    </location>
</feature>
<gene>
    <name evidence="6" type="ORF">GEV37_00465</name>
</gene>
<reference evidence="6 7" key="1">
    <citation type="journal article" date="2021" name="Sci. Rep.">
        <title>Genome analysis of a halophilic bacterium Halomonas malpeensis YU-PRIM-29(T) reveals its exopolysaccharide and pigment producing capabilities.</title>
        <authorList>
            <person name="Athmika"/>
            <person name="Ghate S.D."/>
            <person name="Arun A.B."/>
            <person name="Rao S.S."/>
            <person name="Kumar S.T.A."/>
            <person name="Kandiyil M.K."/>
            <person name="Saptami K."/>
            <person name="Rekha P.D."/>
        </authorList>
    </citation>
    <scope>NUCLEOTIDE SEQUENCE [LARGE SCALE GENOMIC DNA]</scope>
    <source>
        <strain evidence="7">prim 29</strain>
    </source>
</reference>
<dbReference type="RefSeq" id="WP_227388206.1">
    <property type="nucleotide sequence ID" value="NZ_JBHSCJ010000003.1"/>
</dbReference>
<dbReference type="Gene3D" id="1.20.144.10">
    <property type="entry name" value="Phosphatidic acid phosphatase type 2/haloperoxidase"/>
    <property type="match status" value="1"/>
</dbReference>
<feature type="transmembrane region" description="Helical" evidence="4">
    <location>
        <begin position="188"/>
        <end position="208"/>
    </location>
</feature>
<dbReference type="EMBL" id="WHVL01000001">
    <property type="protein sequence ID" value="MCB8887603.1"/>
    <property type="molecule type" value="Genomic_DNA"/>
</dbReference>
<evidence type="ECO:0000256" key="4">
    <source>
        <dbReference type="SAM" id="Phobius"/>
    </source>
</evidence>
<evidence type="ECO:0000259" key="5">
    <source>
        <dbReference type="SMART" id="SM00014"/>
    </source>
</evidence>
<keyword evidence="7" id="KW-1185">Reference proteome</keyword>
<feature type="transmembrane region" description="Helical" evidence="4">
    <location>
        <begin position="87"/>
        <end position="109"/>
    </location>
</feature>
<comment type="caution">
    <text evidence="6">The sequence shown here is derived from an EMBL/GenBank/DDBJ whole genome shotgun (WGS) entry which is preliminary data.</text>
</comment>
<evidence type="ECO:0000313" key="6">
    <source>
        <dbReference type="EMBL" id="MCB8887603.1"/>
    </source>
</evidence>
<comment type="catalytic activity">
    <reaction evidence="3">
        <text>di-trans,octa-cis-undecaprenyl diphosphate + H2O = di-trans,octa-cis-undecaprenyl phosphate + phosphate + H(+)</text>
        <dbReference type="Rhea" id="RHEA:28094"/>
        <dbReference type="ChEBI" id="CHEBI:15377"/>
        <dbReference type="ChEBI" id="CHEBI:15378"/>
        <dbReference type="ChEBI" id="CHEBI:43474"/>
        <dbReference type="ChEBI" id="CHEBI:58405"/>
        <dbReference type="ChEBI" id="CHEBI:60392"/>
        <dbReference type="EC" id="3.6.1.27"/>
    </reaction>
</comment>
<keyword evidence="4" id="KW-0812">Transmembrane</keyword>
<dbReference type="PANTHER" id="PTHR14969">
    <property type="entry name" value="SPHINGOSINE-1-PHOSPHATE PHOSPHOHYDROLASE"/>
    <property type="match status" value="1"/>
</dbReference>
<proteinExistence type="predicted"/>
<dbReference type="SUPFAM" id="SSF48317">
    <property type="entry name" value="Acid phosphatase/Vanadium-dependent haloperoxidase"/>
    <property type="match status" value="1"/>
</dbReference>
<protein>
    <recommendedName>
        <fullName evidence="1">undecaprenyl-diphosphate phosphatase</fullName>
        <ecNumber evidence="1">3.6.1.27</ecNumber>
    </recommendedName>
    <alternativeName>
        <fullName evidence="2">Undecaprenyl pyrophosphate phosphatase</fullName>
    </alternativeName>
</protein>
<dbReference type="PANTHER" id="PTHR14969:SF13">
    <property type="entry name" value="AT30094P"/>
    <property type="match status" value="1"/>
</dbReference>
<dbReference type="Pfam" id="PF01569">
    <property type="entry name" value="PAP2"/>
    <property type="match status" value="1"/>
</dbReference>
<dbReference type="InterPro" id="IPR000326">
    <property type="entry name" value="PAP2/HPO"/>
</dbReference>
<feature type="transmembrane region" description="Helical" evidence="4">
    <location>
        <begin position="116"/>
        <end position="137"/>
    </location>
</feature>
<feature type="transmembrane region" description="Helical" evidence="4">
    <location>
        <begin position="26"/>
        <end position="47"/>
    </location>
</feature>
<dbReference type="Proteomes" id="UP001319882">
    <property type="component" value="Unassembled WGS sequence"/>
</dbReference>
<evidence type="ECO:0000256" key="1">
    <source>
        <dbReference type="ARBA" id="ARBA00012374"/>
    </source>
</evidence>
<dbReference type="EC" id="3.6.1.27" evidence="1"/>
<keyword evidence="4" id="KW-1133">Transmembrane helix</keyword>
<sequence>MKHYKKVGRMGSKAFAQLTRLGRHELALLLCLAIISGGIWGFVALAGEVIEGDTQSFDERLLLALRNPADLNDPIGPGWVEEMGRDFTALGGVGVLVLITLGALGYLLLARHFRAALFALVAVPGGILLSTVMKLGFDRPRPDLVPHEAMVYTASFPSGHSMMSAVTYLTLAALLIRIQPALRLKAYLLILAILLTLLVGISRVYLGVHWPTDMLAGWTAGASWAALCWGVMHWLQGRGQIEAEEKEPDSD</sequence>